<dbReference type="EMBL" id="CVRI01000024">
    <property type="protein sequence ID" value="CRK92230.1"/>
    <property type="molecule type" value="Genomic_DNA"/>
</dbReference>
<proteinExistence type="predicted"/>
<name>A0A1J1I091_9DIPT</name>
<protein>
    <submittedName>
        <fullName evidence="1">CLUMA_CG005811, isoform A</fullName>
    </submittedName>
</protein>
<dbReference type="Proteomes" id="UP000183832">
    <property type="component" value="Unassembled WGS sequence"/>
</dbReference>
<sequence length="60" mass="7020">MQIHQVETRNKESTNSEKMSRFGCYLKSTRFVMLSKNLSFLLVTKRTARELKALVKTLNL</sequence>
<evidence type="ECO:0000313" key="2">
    <source>
        <dbReference type="Proteomes" id="UP000183832"/>
    </source>
</evidence>
<gene>
    <name evidence="1" type="ORF">CLUMA_CG005811</name>
</gene>
<accession>A0A1J1I091</accession>
<organism evidence="1 2">
    <name type="scientific">Clunio marinus</name>
    <dbReference type="NCBI Taxonomy" id="568069"/>
    <lineage>
        <taxon>Eukaryota</taxon>
        <taxon>Metazoa</taxon>
        <taxon>Ecdysozoa</taxon>
        <taxon>Arthropoda</taxon>
        <taxon>Hexapoda</taxon>
        <taxon>Insecta</taxon>
        <taxon>Pterygota</taxon>
        <taxon>Neoptera</taxon>
        <taxon>Endopterygota</taxon>
        <taxon>Diptera</taxon>
        <taxon>Nematocera</taxon>
        <taxon>Chironomoidea</taxon>
        <taxon>Chironomidae</taxon>
        <taxon>Clunio</taxon>
    </lineage>
</organism>
<dbReference type="AlphaFoldDB" id="A0A1J1I091"/>
<evidence type="ECO:0000313" key="1">
    <source>
        <dbReference type="EMBL" id="CRK92230.1"/>
    </source>
</evidence>
<keyword evidence="2" id="KW-1185">Reference proteome</keyword>
<reference evidence="1 2" key="1">
    <citation type="submission" date="2015-04" db="EMBL/GenBank/DDBJ databases">
        <authorList>
            <person name="Syromyatnikov M.Y."/>
            <person name="Popov V.N."/>
        </authorList>
    </citation>
    <scope>NUCLEOTIDE SEQUENCE [LARGE SCALE GENOMIC DNA]</scope>
</reference>